<dbReference type="EMBL" id="JF429416">
    <property type="protein sequence ID" value="AEQ20605.1"/>
    <property type="molecule type" value="Genomic_DNA"/>
</dbReference>
<accession>G4WW02</accession>
<evidence type="ECO:0000313" key="1">
    <source>
        <dbReference type="EMBL" id="AEQ20605.1"/>
    </source>
</evidence>
<dbReference type="AlphaFoldDB" id="G4WW02"/>
<name>G4WW02_9BACT</name>
<proteinExistence type="predicted"/>
<protein>
    <recommendedName>
        <fullName evidence="2">DUF4160 domain-containing protein</fullName>
    </recommendedName>
</protein>
<evidence type="ECO:0008006" key="2">
    <source>
        <dbReference type="Google" id="ProtNLM"/>
    </source>
</evidence>
<reference evidence="1" key="2">
    <citation type="journal article" date="2011" name="J. Bacteriol.">
        <title>Long-chain N-acyl amino acid synthases are linked to the putative PEP-CTERM/exosortase protein-sorting system in Gram-negative bacteria.</title>
        <authorList>
            <person name="Craig J.W."/>
            <person name="Cherry M.A."/>
            <person name="Brady S.F."/>
        </authorList>
    </citation>
    <scope>NUCLEOTIDE SEQUENCE</scope>
</reference>
<sequence length="43" mass="5037">MPIISMFYGIVIRMFHFDNDKHKAPHIHAQYGDQSVVIRIPGR</sequence>
<organism evidence="1">
    <name type="scientific">uncultured bacterium CSLF42</name>
    <dbReference type="NCBI Taxonomy" id="1091574"/>
    <lineage>
        <taxon>Bacteria</taxon>
        <taxon>environmental samples</taxon>
    </lineage>
</organism>
<reference evidence="1" key="1">
    <citation type="journal article" date="2004" name="Appl. Environ. Microbiol.">
        <title>Long-chain N-acyltyrosine synthases from environmental DNA.</title>
        <authorList>
            <person name="Brady S.F."/>
            <person name="Chao C.J."/>
            <person name="Clardy J."/>
        </authorList>
    </citation>
    <scope>NUCLEOTIDE SEQUENCE</scope>
</reference>
<dbReference type="Pfam" id="PF13711">
    <property type="entry name" value="DUF4160"/>
    <property type="match status" value="1"/>
</dbReference>
<dbReference type="InterPro" id="IPR025427">
    <property type="entry name" value="DUF4160"/>
</dbReference>